<dbReference type="InterPro" id="IPR026913">
    <property type="entry name" value="METTL24"/>
</dbReference>
<dbReference type="Proteomes" id="UP001218231">
    <property type="component" value="Chromosome"/>
</dbReference>
<gene>
    <name evidence="2" type="ORF">PQ457_15915</name>
</gene>
<dbReference type="SUPFAM" id="SSF53335">
    <property type="entry name" value="S-adenosyl-L-methionine-dependent methyltransferases"/>
    <property type="match status" value="1"/>
</dbReference>
<name>A0ABY7TWL9_9SPHN</name>
<dbReference type="InterPro" id="IPR029063">
    <property type="entry name" value="SAM-dependent_MTases_sf"/>
</dbReference>
<dbReference type="RefSeq" id="WP_273617755.1">
    <property type="nucleotide sequence ID" value="NZ_CP117417.1"/>
</dbReference>
<proteinExistence type="predicted"/>
<feature type="domain" description="Methyltransferase FkbM" evidence="1">
    <location>
        <begin position="101"/>
        <end position="163"/>
    </location>
</feature>
<accession>A0ABY7TWL9</accession>
<dbReference type="PANTHER" id="PTHR32026">
    <property type="entry name" value="METHYLTRANSFERASE-LIKE PROTEIN 24"/>
    <property type="match status" value="1"/>
</dbReference>
<dbReference type="EMBL" id="CP117417">
    <property type="protein sequence ID" value="WCT77378.1"/>
    <property type="molecule type" value="Genomic_DNA"/>
</dbReference>
<sequence>MFIDQSLEGHMAAKSTLRVLRPKKLIGSNAIRIGRNFDGGYVMIDHFSGIDAAYSLGINDDVSWDLDIVKHGIPIYQYDPTIAALPVEHPLFHWEPVWIGGVEKAEENVQTLENLIIRNGHQDKNNMLLKCDIEGAEWPVLQNIPNEILRKFSQMVFEIHDINMISQPEKMEGVRNALYNLTASHHIVHVHGNNYGGWTVIGGIPLPNVIEVTLLRKDMGEFVDSEETFPTELDMPCDRTRCDMHLGRFVF</sequence>
<protein>
    <recommendedName>
        <fullName evidence="1">Methyltransferase FkbM domain-containing protein</fullName>
    </recommendedName>
</protein>
<evidence type="ECO:0000259" key="1">
    <source>
        <dbReference type="Pfam" id="PF05050"/>
    </source>
</evidence>
<dbReference type="Pfam" id="PF05050">
    <property type="entry name" value="Methyltransf_21"/>
    <property type="match status" value="1"/>
</dbReference>
<dbReference type="InterPro" id="IPR006342">
    <property type="entry name" value="FkbM_mtfrase"/>
</dbReference>
<evidence type="ECO:0000313" key="2">
    <source>
        <dbReference type="EMBL" id="WCT77378.1"/>
    </source>
</evidence>
<evidence type="ECO:0000313" key="3">
    <source>
        <dbReference type="Proteomes" id="UP001218231"/>
    </source>
</evidence>
<organism evidence="2 3">
    <name type="scientific">Novosphingobium humi</name>
    <dbReference type="NCBI Taxonomy" id="2282397"/>
    <lineage>
        <taxon>Bacteria</taxon>
        <taxon>Pseudomonadati</taxon>
        <taxon>Pseudomonadota</taxon>
        <taxon>Alphaproteobacteria</taxon>
        <taxon>Sphingomonadales</taxon>
        <taxon>Sphingomonadaceae</taxon>
        <taxon>Novosphingobium</taxon>
    </lineage>
</organism>
<dbReference type="PANTHER" id="PTHR32026:SF10">
    <property type="entry name" value="METHYLTRANSFERASE-LIKE PROTEIN 24-RELATED"/>
    <property type="match status" value="1"/>
</dbReference>
<keyword evidence="3" id="KW-1185">Reference proteome</keyword>
<dbReference type="Gene3D" id="3.40.50.150">
    <property type="entry name" value="Vaccinia Virus protein VP39"/>
    <property type="match status" value="1"/>
</dbReference>
<reference evidence="2 3" key="1">
    <citation type="submission" date="2023-02" db="EMBL/GenBank/DDBJ databases">
        <title>Genome sequence of Novosphingobium humi KACC 19094.</title>
        <authorList>
            <person name="Kim S."/>
            <person name="Heo J."/>
            <person name="Kwon S.-W."/>
        </authorList>
    </citation>
    <scope>NUCLEOTIDE SEQUENCE [LARGE SCALE GENOMIC DNA]</scope>
    <source>
        <strain evidence="2 3">KACC 19094</strain>
    </source>
</reference>